<feature type="transmembrane region" description="Helical" evidence="6">
    <location>
        <begin position="49"/>
        <end position="67"/>
    </location>
</feature>
<dbReference type="CDD" id="cd00158">
    <property type="entry name" value="RHOD"/>
    <property type="match status" value="1"/>
</dbReference>
<feature type="transmembrane region" description="Helical" evidence="6">
    <location>
        <begin position="171"/>
        <end position="193"/>
    </location>
</feature>
<feature type="transmembrane region" description="Helical" evidence="6">
    <location>
        <begin position="138"/>
        <end position="159"/>
    </location>
</feature>
<protein>
    <submittedName>
        <fullName evidence="8">VTT domain-containing protein</fullName>
    </submittedName>
</protein>
<comment type="subcellular location">
    <subcellularLocation>
        <location evidence="1">Cell membrane</location>
        <topology evidence="1">Multi-pass membrane protein</topology>
    </subcellularLocation>
</comment>
<dbReference type="InterPro" id="IPR051311">
    <property type="entry name" value="DedA_domain"/>
</dbReference>
<organism evidence="8">
    <name type="scientific">Edaphobacter paludis</name>
    <dbReference type="NCBI Taxonomy" id="3035702"/>
    <lineage>
        <taxon>Bacteria</taxon>
        <taxon>Pseudomonadati</taxon>
        <taxon>Acidobacteriota</taxon>
        <taxon>Terriglobia</taxon>
        <taxon>Terriglobales</taxon>
        <taxon>Acidobacteriaceae</taxon>
        <taxon>Edaphobacter</taxon>
    </lineage>
</organism>
<evidence type="ECO:0000256" key="1">
    <source>
        <dbReference type="ARBA" id="ARBA00004651"/>
    </source>
</evidence>
<dbReference type="KEGG" id="epl:P4G45_16610"/>
<evidence type="ECO:0000259" key="7">
    <source>
        <dbReference type="PROSITE" id="PS50206"/>
    </source>
</evidence>
<name>A0AAU7CYV6_9BACT</name>
<feature type="transmembrane region" description="Helical" evidence="6">
    <location>
        <begin position="107"/>
        <end position="126"/>
    </location>
</feature>
<reference evidence="8" key="1">
    <citation type="submission" date="2023-03" db="EMBL/GenBank/DDBJ databases">
        <title>Edaphobacter sp.</title>
        <authorList>
            <person name="Huber K.J."/>
            <person name="Papendorf J."/>
            <person name="Pilke C."/>
            <person name="Bunk B."/>
            <person name="Sproeer C."/>
            <person name="Pester M."/>
        </authorList>
    </citation>
    <scope>NUCLEOTIDE SEQUENCE</scope>
    <source>
        <strain evidence="8">DSM 109919</strain>
        <strain evidence="9">DSM 109920</strain>
    </source>
</reference>
<dbReference type="Pfam" id="PF00581">
    <property type="entry name" value="Rhodanese"/>
    <property type="match status" value="1"/>
</dbReference>
<dbReference type="PANTHER" id="PTHR42709">
    <property type="entry name" value="ALKALINE PHOSPHATASE LIKE PROTEIN"/>
    <property type="match status" value="1"/>
</dbReference>
<dbReference type="PROSITE" id="PS50206">
    <property type="entry name" value="RHODANESE_3"/>
    <property type="match status" value="1"/>
</dbReference>
<evidence type="ECO:0000256" key="6">
    <source>
        <dbReference type="SAM" id="Phobius"/>
    </source>
</evidence>
<keyword evidence="4 6" id="KW-1133">Transmembrane helix</keyword>
<feature type="domain" description="Rhodanese" evidence="7">
    <location>
        <begin position="222"/>
        <end position="313"/>
    </location>
</feature>
<dbReference type="SUPFAM" id="SSF52821">
    <property type="entry name" value="Rhodanese/Cell cycle control phosphatase"/>
    <property type="match status" value="1"/>
</dbReference>
<evidence type="ECO:0000313" key="8">
    <source>
        <dbReference type="EMBL" id="XBH10082.1"/>
    </source>
</evidence>
<dbReference type="InterPro" id="IPR036873">
    <property type="entry name" value="Rhodanese-like_dom_sf"/>
</dbReference>
<dbReference type="InterPro" id="IPR032816">
    <property type="entry name" value="VTT_dom"/>
</dbReference>
<dbReference type="EMBL" id="CP121194">
    <property type="protein sequence ID" value="XBH10082.1"/>
    <property type="molecule type" value="Genomic_DNA"/>
</dbReference>
<evidence type="ECO:0000256" key="2">
    <source>
        <dbReference type="ARBA" id="ARBA00022475"/>
    </source>
</evidence>
<sequence>MGLIEVIAHHGYAVTAIVLFLACAGVPLPVSITLLAAGAASHHGLQLSVLLPLACGAAIAGDTLLYFGGRYTGWWLLAVMCRLSLDPEGCIFRSADYFYKRGAKTLLVAKFIPGLGAMAAPLAGSLNMRFWRFLRLDALGAVFYCAAWTMAGYVFSRFLREIAEALAQAGHAVLILVLLLSIGYAVGFLAFTIRARRYRAIEKISAANLHERLQLLTPDRLVVIADVRSHGYYDPGMKRIKNSIRVEPNRLKEEVVALREFMAPECEIYLYCSCLRDTTSVRVAYMLQQEDCKVQVIKGGMKAWIKAGGELELVPEGDVRHLPQFD</sequence>
<dbReference type="Pfam" id="PF09335">
    <property type="entry name" value="VTT_dom"/>
    <property type="match status" value="1"/>
</dbReference>
<keyword evidence="2" id="KW-1003">Cell membrane</keyword>
<evidence type="ECO:0000313" key="9">
    <source>
        <dbReference type="EMBL" id="XBH13519.1"/>
    </source>
</evidence>
<dbReference type="EMBL" id="CP121195">
    <property type="protein sequence ID" value="XBH13519.1"/>
    <property type="molecule type" value="Genomic_DNA"/>
</dbReference>
<dbReference type="PANTHER" id="PTHR42709:SF6">
    <property type="entry name" value="UNDECAPRENYL PHOSPHATE TRANSPORTER A"/>
    <property type="match status" value="1"/>
</dbReference>
<dbReference type="GO" id="GO:0005886">
    <property type="term" value="C:plasma membrane"/>
    <property type="evidence" value="ECO:0007669"/>
    <property type="project" value="UniProtKB-SubCell"/>
</dbReference>
<accession>A0AAU7D6T3</accession>
<evidence type="ECO:0000256" key="3">
    <source>
        <dbReference type="ARBA" id="ARBA00022692"/>
    </source>
</evidence>
<feature type="transmembrane region" description="Helical" evidence="6">
    <location>
        <begin position="12"/>
        <end position="37"/>
    </location>
</feature>
<dbReference type="RefSeq" id="WP_348267588.1">
    <property type="nucleotide sequence ID" value="NZ_CP121194.1"/>
</dbReference>
<keyword evidence="5 6" id="KW-0472">Membrane</keyword>
<dbReference type="Gene3D" id="3.40.250.10">
    <property type="entry name" value="Rhodanese-like domain"/>
    <property type="match status" value="1"/>
</dbReference>
<gene>
    <name evidence="8" type="ORF">P4G45_16610</name>
    <name evidence="9" type="ORF">P8936_17820</name>
</gene>
<evidence type="ECO:0000256" key="5">
    <source>
        <dbReference type="ARBA" id="ARBA00023136"/>
    </source>
</evidence>
<proteinExistence type="predicted"/>
<keyword evidence="3 6" id="KW-0812">Transmembrane</keyword>
<dbReference type="InterPro" id="IPR001763">
    <property type="entry name" value="Rhodanese-like_dom"/>
</dbReference>
<evidence type="ECO:0000256" key="4">
    <source>
        <dbReference type="ARBA" id="ARBA00022989"/>
    </source>
</evidence>
<dbReference type="AlphaFoldDB" id="A0AAU7CYV6"/>
<accession>A0AAU7CYV6</accession>